<dbReference type="AlphaFoldDB" id="A0A2A4G5Z0"/>
<dbReference type="OrthoDB" id="597270at2"/>
<protein>
    <submittedName>
        <fullName evidence="2">Glycosyl transferase family 2</fullName>
    </submittedName>
</protein>
<dbReference type="Proteomes" id="UP000219559">
    <property type="component" value="Unassembled WGS sequence"/>
</dbReference>
<evidence type="ECO:0000259" key="1">
    <source>
        <dbReference type="Pfam" id="PF00535"/>
    </source>
</evidence>
<dbReference type="SUPFAM" id="SSF53335">
    <property type="entry name" value="S-adenosyl-L-methionine-dependent methyltransferases"/>
    <property type="match status" value="1"/>
</dbReference>
<dbReference type="GO" id="GO:0016758">
    <property type="term" value="F:hexosyltransferase activity"/>
    <property type="evidence" value="ECO:0007669"/>
    <property type="project" value="UniProtKB-ARBA"/>
</dbReference>
<dbReference type="Gene3D" id="3.90.550.10">
    <property type="entry name" value="Spore Coat Polysaccharide Biosynthesis Protein SpsA, Chain A"/>
    <property type="match status" value="1"/>
</dbReference>
<dbReference type="PANTHER" id="PTHR22916">
    <property type="entry name" value="GLYCOSYLTRANSFERASE"/>
    <property type="match status" value="1"/>
</dbReference>
<reference evidence="2 3" key="1">
    <citation type="submission" date="2017-04" db="EMBL/GenBank/DDBJ databases">
        <title>A new member of the family Flavobacteriaceae isolated from ascidians.</title>
        <authorList>
            <person name="Chen L."/>
        </authorList>
    </citation>
    <scope>NUCLEOTIDE SEQUENCE [LARGE SCALE GENOMIC DNA]</scope>
    <source>
        <strain evidence="2 3">HQA918</strain>
    </source>
</reference>
<keyword evidence="3" id="KW-1185">Reference proteome</keyword>
<gene>
    <name evidence="2" type="ORF">B7P33_11260</name>
</gene>
<evidence type="ECO:0000313" key="2">
    <source>
        <dbReference type="EMBL" id="PCE63841.1"/>
    </source>
</evidence>
<dbReference type="RefSeq" id="WP_097442557.1">
    <property type="nucleotide sequence ID" value="NZ_NBWU01000004.1"/>
</dbReference>
<dbReference type="Pfam" id="PF00535">
    <property type="entry name" value="Glycos_transf_2"/>
    <property type="match status" value="1"/>
</dbReference>
<name>A0A2A4G5Z0_9FLAO</name>
<proteinExistence type="predicted"/>
<dbReference type="PANTHER" id="PTHR22916:SF3">
    <property type="entry name" value="UDP-GLCNAC:BETAGAL BETA-1,3-N-ACETYLGLUCOSAMINYLTRANSFERASE-LIKE PROTEIN 1"/>
    <property type="match status" value="1"/>
</dbReference>
<accession>A0A2A4G5Z0</accession>
<keyword evidence="2" id="KW-0808">Transferase</keyword>
<dbReference type="InterPro" id="IPR029044">
    <property type="entry name" value="Nucleotide-diphossugar_trans"/>
</dbReference>
<dbReference type="SUPFAM" id="SSF53448">
    <property type="entry name" value="Nucleotide-diphospho-sugar transferases"/>
    <property type="match status" value="1"/>
</dbReference>
<evidence type="ECO:0000313" key="3">
    <source>
        <dbReference type="Proteomes" id="UP000219559"/>
    </source>
</evidence>
<dbReference type="InterPro" id="IPR001173">
    <property type="entry name" value="Glyco_trans_2-like"/>
</dbReference>
<sequence>MAHPKVSILIPFKNTEAYLPQCLDSIIGQTYQNWEVLAVNDHSTDQSRALVQGYAQKDDRIKIFDNNGTGIIEGLRTAYSQAQGNMVSRMDSDDIMKPEKLAYMTQALVQSGPGHVSVGQVKYFSDRGISNGYARYETWLNQLTETGSNYQEIYKECSIPSPAWMTFTEDLDRVGAFEPNLYPEDYDLTFRFYKHGLQCIPCSQVLHLWRDYDTRTSRTSEHYAQNYFLDIKLRYFLELEYDKTRPLVIWGAGNKGKQIARDLQQQNIPFYWICDNPNKIGKDIYGEPMRPFTFLQNLAHAQSIITVANEDAQKEIRAYMAQRNMHAMTDYFFFC</sequence>
<organism evidence="2 3">
    <name type="scientific">Sediminicola luteus</name>
    <dbReference type="NCBI Taxonomy" id="319238"/>
    <lineage>
        <taxon>Bacteria</taxon>
        <taxon>Pseudomonadati</taxon>
        <taxon>Bacteroidota</taxon>
        <taxon>Flavobacteriia</taxon>
        <taxon>Flavobacteriales</taxon>
        <taxon>Flavobacteriaceae</taxon>
        <taxon>Sediminicola</taxon>
    </lineage>
</organism>
<dbReference type="CDD" id="cd00761">
    <property type="entry name" value="Glyco_tranf_GTA_type"/>
    <property type="match status" value="1"/>
</dbReference>
<feature type="domain" description="Glycosyltransferase 2-like" evidence="1">
    <location>
        <begin position="7"/>
        <end position="152"/>
    </location>
</feature>
<dbReference type="Gene3D" id="3.40.50.720">
    <property type="entry name" value="NAD(P)-binding Rossmann-like Domain"/>
    <property type="match status" value="1"/>
</dbReference>
<dbReference type="EMBL" id="NBWU01000004">
    <property type="protein sequence ID" value="PCE63841.1"/>
    <property type="molecule type" value="Genomic_DNA"/>
</dbReference>
<comment type="caution">
    <text evidence="2">The sequence shown here is derived from an EMBL/GenBank/DDBJ whole genome shotgun (WGS) entry which is preliminary data.</text>
</comment>
<dbReference type="InterPro" id="IPR029063">
    <property type="entry name" value="SAM-dependent_MTases_sf"/>
</dbReference>